<proteinExistence type="predicted"/>
<dbReference type="EMBL" id="JACEIK010013404">
    <property type="protein sequence ID" value="MCE3216499.1"/>
    <property type="molecule type" value="Genomic_DNA"/>
</dbReference>
<sequence length="169" mass="19047">MRDNALGVGENANYGRSTMPWLMRVVAFKLGGCNILESRLLPGIIADQMMAVNGLCCEIGNLWSKMHIVAALKMERITYLTKEVKLHPYPIQSWPNVFLVVSEIGKLDDVILDLNIVDPVHLQIMIAARCYEHYHRFSFFGSFYGGIVEEILPHSKKRKGKKGSLALSQ</sequence>
<accession>A0ABS8WU88</accession>
<reference evidence="1 2" key="1">
    <citation type="journal article" date="2021" name="BMC Genomics">
        <title>Datura genome reveals duplications of psychoactive alkaloid biosynthetic genes and high mutation rate following tissue culture.</title>
        <authorList>
            <person name="Rajewski A."/>
            <person name="Carter-House D."/>
            <person name="Stajich J."/>
            <person name="Litt A."/>
        </authorList>
    </citation>
    <scope>NUCLEOTIDE SEQUENCE [LARGE SCALE GENOMIC DNA]</scope>
    <source>
        <strain evidence="1">AR-01</strain>
    </source>
</reference>
<comment type="caution">
    <text evidence="1">The sequence shown here is derived from an EMBL/GenBank/DDBJ whole genome shotgun (WGS) entry which is preliminary data.</text>
</comment>
<keyword evidence="2" id="KW-1185">Reference proteome</keyword>
<name>A0ABS8WU88_DATST</name>
<evidence type="ECO:0000313" key="2">
    <source>
        <dbReference type="Proteomes" id="UP000823775"/>
    </source>
</evidence>
<evidence type="ECO:0000313" key="1">
    <source>
        <dbReference type="EMBL" id="MCE3216499.1"/>
    </source>
</evidence>
<gene>
    <name evidence="1" type="ORF">HAX54_006713</name>
</gene>
<protein>
    <submittedName>
        <fullName evidence="1">Uncharacterized protein</fullName>
    </submittedName>
</protein>
<organism evidence="1 2">
    <name type="scientific">Datura stramonium</name>
    <name type="common">Jimsonweed</name>
    <name type="synonym">Common thornapple</name>
    <dbReference type="NCBI Taxonomy" id="4076"/>
    <lineage>
        <taxon>Eukaryota</taxon>
        <taxon>Viridiplantae</taxon>
        <taxon>Streptophyta</taxon>
        <taxon>Embryophyta</taxon>
        <taxon>Tracheophyta</taxon>
        <taxon>Spermatophyta</taxon>
        <taxon>Magnoliopsida</taxon>
        <taxon>eudicotyledons</taxon>
        <taxon>Gunneridae</taxon>
        <taxon>Pentapetalae</taxon>
        <taxon>asterids</taxon>
        <taxon>lamiids</taxon>
        <taxon>Solanales</taxon>
        <taxon>Solanaceae</taxon>
        <taxon>Solanoideae</taxon>
        <taxon>Datureae</taxon>
        <taxon>Datura</taxon>
    </lineage>
</organism>
<dbReference type="Proteomes" id="UP000823775">
    <property type="component" value="Unassembled WGS sequence"/>
</dbReference>